<dbReference type="GO" id="GO:0004674">
    <property type="term" value="F:protein serine/threonine kinase activity"/>
    <property type="evidence" value="ECO:0000318"/>
    <property type="project" value="GO_Central"/>
</dbReference>
<keyword evidence="13" id="KW-0460">Magnesium</keyword>
<dbReference type="SMART" id="SM00220">
    <property type="entry name" value="S_TKc"/>
    <property type="match status" value="1"/>
</dbReference>
<dbReference type="InterPro" id="IPR000719">
    <property type="entry name" value="Prot_kinase_dom"/>
</dbReference>
<dbReference type="GO" id="GO:0005783">
    <property type="term" value="C:endoplasmic reticulum"/>
    <property type="evidence" value="ECO:0000318"/>
    <property type="project" value="GO_Central"/>
</dbReference>
<dbReference type="InterPro" id="IPR011009">
    <property type="entry name" value="Kinase-like_dom_sf"/>
</dbReference>
<keyword evidence="10" id="KW-0418">Kinase</keyword>
<dbReference type="InterPro" id="IPR045133">
    <property type="entry name" value="IRE1/2-like"/>
</dbReference>
<keyword evidence="11" id="KW-0378">Hydrolase</keyword>
<dbReference type="GO" id="GO:0005524">
    <property type="term" value="F:ATP binding"/>
    <property type="evidence" value="ECO:0007669"/>
    <property type="project" value="UniProtKB-KW"/>
</dbReference>
<dbReference type="SUPFAM" id="SSF56112">
    <property type="entry name" value="Protein kinase-like (PK-like)"/>
    <property type="match status" value="1"/>
</dbReference>
<keyword evidence="6" id="KW-0812">Transmembrane</keyword>
<keyword evidence="7" id="KW-0479">Metal-binding</keyword>
<dbReference type="CDD" id="cd10422">
    <property type="entry name" value="RNase_Ire1"/>
    <property type="match status" value="1"/>
</dbReference>
<comment type="catalytic activity">
    <reaction evidence="18">
        <text>L-seryl-[protein] + ATP = O-phospho-L-seryl-[protein] + ADP + H(+)</text>
        <dbReference type="Rhea" id="RHEA:17989"/>
        <dbReference type="Rhea" id="RHEA-COMP:9863"/>
        <dbReference type="Rhea" id="RHEA-COMP:11604"/>
        <dbReference type="ChEBI" id="CHEBI:15378"/>
        <dbReference type="ChEBI" id="CHEBI:29999"/>
        <dbReference type="ChEBI" id="CHEBI:30616"/>
        <dbReference type="ChEBI" id="CHEBI:83421"/>
        <dbReference type="ChEBI" id="CHEBI:456216"/>
        <dbReference type="EC" id="2.7.11.1"/>
    </reaction>
    <physiologicalReaction direction="left-to-right" evidence="18">
        <dbReference type="Rhea" id="RHEA:17990"/>
    </physiologicalReaction>
</comment>
<evidence type="ECO:0000256" key="16">
    <source>
        <dbReference type="ARBA" id="ARBA00023180"/>
    </source>
</evidence>
<dbReference type="Pfam" id="PF06479">
    <property type="entry name" value="Ribonuc_2-5A"/>
    <property type="match status" value="1"/>
</dbReference>
<dbReference type="InParanoid" id="F4PB49"/>
<feature type="domain" description="KEN" evidence="20">
    <location>
        <begin position="184"/>
        <end position="317"/>
    </location>
</feature>
<comment type="subcellular location">
    <subcellularLocation>
        <location evidence="2">Membrane</location>
        <topology evidence="2">Single-pass membrane protein</topology>
    </subcellularLocation>
</comment>
<keyword evidence="9" id="KW-0547">Nucleotide-binding</keyword>
<dbReference type="Gene3D" id="1.20.1440.180">
    <property type="entry name" value="KEN domain"/>
    <property type="match status" value="1"/>
</dbReference>
<dbReference type="STRING" id="684364.F4PB49"/>
<evidence type="ECO:0000256" key="13">
    <source>
        <dbReference type="ARBA" id="ARBA00022842"/>
    </source>
</evidence>
<protein>
    <recommendedName>
        <fullName evidence="3">non-specific serine/threonine protein kinase</fullName>
        <ecNumber evidence="3">2.7.11.1</ecNumber>
    </recommendedName>
</protein>
<dbReference type="SMART" id="SM00580">
    <property type="entry name" value="PUG"/>
    <property type="match status" value="1"/>
</dbReference>
<comment type="cofactor">
    <cofactor evidence="1">
        <name>Mg(2+)</name>
        <dbReference type="ChEBI" id="CHEBI:18420"/>
    </cofactor>
</comment>
<evidence type="ECO:0000256" key="9">
    <source>
        <dbReference type="ARBA" id="ARBA00022741"/>
    </source>
</evidence>
<evidence type="ECO:0000259" key="20">
    <source>
        <dbReference type="PROSITE" id="PS51392"/>
    </source>
</evidence>
<proteinExistence type="predicted"/>
<dbReference type="Pfam" id="PF00069">
    <property type="entry name" value="Pkinase"/>
    <property type="match status" value="1"/>
</dbReference>
<dbReference type="PROSITE" id="PS50011">
    <property type="entry name" value="PROTEIN_KINASE_DOM"/>
    <property type="match status" value="1"/>
</dbReference>
<evidence type="ECO:0000256" key="1">
    <source>
        <dbReference type="ARBA" id="ARBA00001946"/>
    </source>
</evidence>
<dbReference type="PROSITE" id="PS00108">
    <property type="entry name" value="PROTEIN_KINASE_ST"/>
    <property type="match status" value="1"/>
</dbReference>
<dbReference type="InterPro" id="IPR008271">
    <property type="entry name" value="Ser/Thr_kinase_AS"/>
</dbReference>
<evidence type="ECO:0000256" key="14">
    <source>
        <dbReference type="ARBA" id="ARBA00022989"/>
    </source>
</evidence>
<reference evidence="21 22" key="1">
    <citation type="submission" date="2009-12" db="EMBL/GenBank/DDBJ databases">
        <title>The draft genome of Batrachochytrium dendrobatidis.</title>
        <authorList>
            <consortium name="US DOE Joint Genome Institute (JGI-PGF)"/>
            <person name="Kuo A."/>
            <person name="Salamov A."/>
            <person name="Schmutz J."/>
            <person name="Lucas S."/>
            <person name="Pitluck S."/>
            <person name="Rosenblum E."/>
            <person name="Stajich J."/>
            <person name="Eisen M."/>
            <person name="Grigoriev I.V."/>
        </authorList>
    </citation>
    <scope>NUCLEOTIDE SEQUENCE [LARGE SCALE GENOMIC DNA]</scope>
    <source>
        <strain evidence="22">JAM81 / FGSC 10211</strain>
    </source>
</reference>
<dbReference type="InterPro" id="IPR038357">
    <property type="entry name" value="KEN_sf"/>
</dbReference>
<dbReference type="RefSeq" id="XP_006681633.1">
    <property type="nucleotide sequence ID" value="XM_006681570.1"/>
</dbReference>
<dbReference type="GO" id="GO:0036498">
    <property type="term" value="P:IRE1-mediated unfolded protein response"/>
    <property type="evidence" value="ECO:0000318"/>
    <property type="project" value="GO_Central"/>
</dbReference>
<evidence type="ECO:0000256" key="11">
    <source>
        <dbReference type="ARBA" id="ARBA00022801"/>
    </source>
</evidence>
<dbReference type="PANTHER" id="PTHR13954">
    <property type="entry name" value="IRE1-RELATED"/>
    <property type="match status" value="1"/>
</dbReference>
<evidence type="ECO:0000259" key="19">
    <source>
        <dbReference type="PROSITE" id="PS50011"/>
    </source>
</evidence>
<evidence type="ECO:0000256" key="5">
    <source>
        <dbReference type="ARBA" id="ARBA00022679"/>
    </source>
</evidence>
<dbReference type="PROSITE" id="PS51392">
    <property type="entry name" value="KEN"/>
    <property type="match status" value="1"/>
</dbReference>
<evidence type="ECO:0000256" key="6">
    <source>
        <dbReference type="ARBA" id="ARBA00022692"/>
    </source>
</evidence>
<dbReference type="GO" id="GO:0016787">
    <property type="term" value="F:hydrolase activity"/>
    <property type="evidence" value="ECO:0007669"/>
    <property type="project" value="UniProtKB-KW"/>
</dbReference>
<evidence type="ECO:0000256" key="15">
    <source>
        <dbReference type="ARBA" id="ARBA00023136"/>
    </source>
</evidence>
<evidence type="ECO:0000256" key="18">
    <source>
        <dbReference type="ARBA" id="ARBA00048977"/>
    </source>
</evidence>
<organism evidence="21 22">
    <name type="scientific">Batrachochytrium dendrobatidis (strain JAM81 / FGSC 10211)</name>
    <name type="common">Frog chytrid fungus</name>
    <dbReference type="NCBI Taxonomy" id="684364"/>
    <lineage>
        <taxon>Eukaryota</taxon>
        <taxon>Fungi</taxon>
        <taxon>Fungi incertae sedis</taxon>
        <taxon>Chytridiomycota</taxon>
        <taxon>Chytridiomycota incertae sedis</taxon>
        <taxon>Chytridiomycetes</taxon>
        <taxon>Rhizophydiales</taxon>
        <taxon>Rhizophydiales incertae sedis</taxon>
        <taxon>Batrachochytrium</taxon>
    </lineage>
</organism>
<evidence type="ECO:0000256" key="10">
    <source>
        <dbReference type="ARBA" id="ARBA00022777"/>
    </source>
</evidence>
<evidence type="ECO:0000256" key="17">
    <source>
        <dbReference type="ARBA" id="ARBA00048659"/>
    </source>
</evidence>
<keyword evidence="5" id="KW-0808">Transferase</keyword>
<keyword evidence="8" id="KW-0732">Signal</keyword>
<dbReference type="HOGENOM" id="CLU_004875_0_1_1"/>
<dbReference type="GO" id="GO:0051082">
    <property type="term" value="F:unfolded protein binding"/>
    <property type="evidence" value="ECO:0000318"/>
    <property type="project" value="GO_Central"/>
</dbReference>
<dbReference type="Proteomes" id="UP000007241">
    <property type="component" value="Unassembled WGS sequence"/>
</dbReference>
<dbReference type="FunFam" id="1.10.510.10:FF:000572">
    <property type="entry name" value="Serine/threonine-protein kinase/endoribonuclease IRE1"/>
    <property type="match status" value="1"/>
</dbReference>
<keyword evidence="12" id="KW-0067">ATP-binding</keyword>
<feature type="domain" description="Protein kinase" evidence="19">
    <location>
        <begin position="1"/>
        <end position="181"/>
    </location>
</feature>
<dbReference type="GO" id="GO:0006397">
    <property type="term" value="P:mRNA processing"/>
    <property type="evidence" value="ECO:0007669"/>
    <property type="project" value="InterPro"/>
</dbReference>
<keyword evidence="15" id="KW-0472">Membrane</keyword>
<gene>
    <name evidence="21" type="ORF">BATDEDRAFT_20725</name>
</gene>
<dbReference type="FunFam" id="1.20.1440.180:FF:000004">
    <property type="entry name" value="Protein kinase, putative"/>
    <property type="match status" value="1"/>
</dbReference>
<sequence>MRRQLKPNHLLREIMAGVQHLHSMKIVHRDLKPQNILISKSNSKKSLKPRILISDFGLGKRLADDQSSFHNTAGFGGGTVGWRAPECLLELANSDSLIRITRSMDIFSVGCIFFYILTQGGHPFGDKFVRESNVLRGNYRLDALDALKHESLLAKDMIKRMIAKDPSKRPDAVSLMFHPYFWTSTQKLAFMQELSDRIEIESRDPPSALIKHLERGTTKITGGDWCRRFTRNVMDDLRLRRRYDGSSVQDLLRAVRNTKHHYQELSIESRNSLGVLPEEFVVNLESKFPGLLLHCFNLVTDSKALRNDPTLMSYLTPIG</sequence>
<dbReference type="EC" id="2.7.11.1" evidence="3"/>
<evidence type="ECO:0000313" key="22">
    <source>
        <dbReference type="Proteomes" id="UP000007241"/>
    </source>
</evidence>
<dbReference type="Gene3D" id="1.10.510.10">
    <property type="entry name" value="Transferase(Phosphotransferase) domain 1"/>
    <property type="match status" value="1"/>
</dbReference>
<comment type="catalytic activity">
    <reaction evidence="17">
        <text>L-threonyl-[protein] + ATP = O-phospho-L-threonyl-[protein] + ADP + H(+)</text>
        <dbReference type="Rhea" id="RHEA:46608"/>
        <dbReference type="Rhea" id="RHEA-COMP:11060"/>
        <dbReference type="Rhea" id="RHEA-COMP:11605"/>
        <dbReference type="ChEBI" id="CHEBI:15378"/>
        <dbReference type="ChEBI" id="CHEBI:30013"/>
        <dbReference type="ChEBI" id="CHEBI:30616"/>
        <dbReference type="ChEBI" id="CHEBI:61977"/>
        <dbReference type="ChEBI" id="CHEBI:456216"/>
        <dbReference type="EC" id="2.7.11.1"/>
    </reaction>
    <physiologicalReaction direction="left-to-right" evidence="17">
        <dbReference type="Rhea" id="RHEA:46609"/>
    </physiologicalReaction>
</comment>
<dbReference type="EMBL" id="GL882891">
    <property type="protein sequence ID" value="EGF77660.1"/>
    <property type="molecule type" value="Genomic_DNA"/>
</dbReference>
<dbReference type="OrthoDB" id="63989at2759"/>
<keyword evidence="22" id="KW-1185">Reference proteome</keyword>
<keyword evidence="16" id="KW-0325">Glycoprotein</keyword>
<dbReference type="GO" id="GO:0070059">
    <property type="term" value="P:intrinsic apoptotic signaling pathway in response to endoplasmic reticulum stress"/>
    <property type="evidence" value="ECO:0000318"/>
    <property type="project" value="GO_Central"/>
</dbReference>
<evidence type="ECO:0000256" key="3">
    <source>
        <dbReference type="ARBA" id="ARBA00012513"/>
    </source>
</evidence>
<evidence type="ECO:0000256" key="12">
    <source>
        <dbReference type="ARBA" id="ARBA00022840"/>
    </source>
</evidence>
<dbReference type="OMA" id="MEIYAFI"/>
<dbReference type="GO" id="GO:0016020">
    <property type="term" value="C:membrane"/>
    <property type="evidence" value="ECO:0007669"/>
    <property type="project" value="UniProtKB-SubCell"/>
</dbReference>
<evidence type="ECO:0000256" key="8">
    <source>
        <dbReference type="ARBA" id="ARBA00022729"/>
    </source>
</evidence>
<evidence type="ECO:0000256" key="4">
    <source>
        <dbReference type="ARBA" id="ARBA00022527"/>
    </source>
</evidence>
<keyword evidence="4" id="KW-0723">Serine/threonine-protein kinase</keyword>
<dbReference type="PANTHER" id="PTHR13954:SF6">
    <property type="entry name" value="NON-SPECIFIC SERINE_THREONINE PROTEIN KINASE"/>
    <property type="match status" value="1"/>
</dbReference>
<dbReference type="GO" id="GO:0004521">
    <property type="term" value="F:RNA endonuclease activity"/>
    <property type="evidence" value="ECO:0000318"/>
    <property type="project" value="GO_Central"/>
</dbReference>
<dbReference type="InterPro" id="IPR010513">
    <property type="entry name" value="KEN_dom"/>
</dbReference>
<dbReference type="AlphaFoldDB" id="F4PB49"/>
<dbReference type="GO" id="GO:0046872">
    <property type="term" value="F:metal ion binding"/>
    <property type="evidence" value="ECO:0007669"/>
    <property type="project" value="UniProtKB-KW"/>
</dbReference>
<dbReference type="GeneID" id="18237527"/>
<keyword evidence="14" id="KW-1133">Transmembrane helix</keyword>
<evidence type="ECO:0000256" key="7">
    <source>
        <dbReference type="ARBA" id="ARBA00022723"/>
    </source>
</evidence>
<accession>F4PB49</accession>
<evidence type="ECO:0000256" key="2">
    <source>
        <dbReference type="ARBA" id="ARBA00004167"/>
    </source>
</evidence>
<evidence type="ECO:0000313" key="21">
    <source>
        <dbReference type="EMBL" id="EGF77660.1"/>
    </source>
</evidence>
<name>F4PB49_BATDJ</name>